<evidence type="ECO:0000256" key="2">
    <source>
        <dbReference type="ARBA" id="ARBA00022452"/>
    </source>
</evidence>
<evidence type="ECO:0000256" key="3">
    <source>
        <dbReference type="ARBA" id="ARBA00022692"/>
    </source>
</evidence>
<feature type="domain" description="POTRA" evidence="5">
    <location>
        <begin position="19"/>
        <end position="96"/>
    </location>
</feature>
<organism evidence="6 7">
    <name type="scientific">Persicobacter psychrovividus</name>
    <dbReference type="NCBI Taxonomy" id="387638"/>
    <lineage>
        <taxon>Bacteria</taxon>
        <taxon>Pseudomonadati</taxon>
        <taxon>Bacteroidota</taxon>
        <taxon>Cytophagia</taxon>
        <taxon>Cytophagales</taxon>
        <taxon>Persicobacteraceae</taxon>
        <taxon>Persicobacter</taxon>
    </lineage>
</organism>
<dbReference type="Gene3D" id="3.10.20.310">
    <property type="entry name" value="membrane protein fhac"/>
    <property type="match status" value="1"/>
</dbReference>
<dbReference type="InterPro" id="IPR000184">
    <property type="entry name" value="Bac_surfAg_D15"/>
</dbReference>
<name>A0ABM7VF66_9BACT</name>
<keyword evidence="3" id="KW-0812">Transmembrane</keyword>
<dbReference type="Proteomes" id="UP001354989">
    <property type="component" value="Chromosome"/>
</dbReference>
<dbReference type="InterPro" id="IPR034746">
    <property type="entry name" value="POTRA"/>
</dbReference>
<evidence type="ECO:0000256" key="4">
    <source>
        <dbReference type="ARBA" id="ARBA00023136"/>
    </source>
</evidence>
<evidence type="ECO:0000259" key="5">
    <source>
        <dbReference type="PROSITE" id="PS51779"/>
    </source>
</evidence>
<accession>A0ABM7VF66</accession>
<sequence>MTMSCFAQSNTATGAVDTYRLDNIILLGNRKTKPEIILRELDYQQGQKVSVSVLRTQLKLMEDKLMNTSLFISVKIDLVTDSSRQSMDMIVRMKERWYTWPLPIFSLADRNINDWVENHNADFSRLNYGIQFRQSNIRGRNEELGVLAQFGYTRRFGIYYKIPYLNKKQNFGSKLKFNYRMNQNLAVKTIDHKRVFLDAQQPAWESYDADWMFFLRKGFYVRHEFGLRFNHEWVADTVIQENPNYYKNGARSQQYFSLYYHLLIDHRDFQNYATEGDLLEFSLKKMGIGTQNDVDVWQFLTRYSKYWKLPHQFYFSTLASVSLSSPRAIPAYTLMNGLGFRPFDIRGYELNVIEGQHYFLNKWDFKKQVFSGNYSFYPITKKNQFNGLPFAVYLKVFGDYGYVQNYPNYPQNIALTDKMIYSFGSGMDIAGSYDFVFRLEVSYNSMRQTHFGFSFLSAI</sequence>
<gene>
    <name evidence="6" type="ORF">PEPS_18870</name>
</gene>
<dbReference type="PANTHER" id="PTHR12815:SF18">
    <property type="entry name" value="SORTING AND ASSEMBLY MACHINERY COMPONENT 50 HOMOLOG"/>
    <property type="match status" value="1"/>
</dbReference>
<keyword evidence="4" id="KW-0472">Membrane</keyword>
<proteinExistence type="predicted"/>
<dbReference type="Pfam" id="PF01103">
    <property type="entry name" value="Omp85"/>
    <property type="match status" value="1"/>
</dbReference>
<protein>
    <recommendedName>
        <fullName evidence="5">POTRA domain-containing protein</fullName>
    </recommendedName>
</protein>
<evidence type="ECO:0000313" key="6">
    <source>
        <dbReference type="EMBL" id="BDC99606.1"/>
    </source>
</evidence>
<evidence type="ECO:0000313" key="7">
    <source>
        <dbReference type="Proteomes" id="UP001354989"/>
    </source>
</evidence>
<dbReference type="PROSITE" id="PS51779">
    <property type="entry name" value="POTRA"/>
    <property type="match status" value="1"/>
</dbReference>
<reference evidence="6 7" key="1">
    <citation type="submission" date="2021-12" db="EMBL/GenBank/DDBJ databases">
        <title>Genome sequencing of bacteria with rrn-lacking chromosome and rrn-plasmid.</title>
        <authorList>
            <person name="Anda M."/>
            <person name="Iwasaki W."/>
        </authorList>
    </citation>
    <scope>NUCLEOTIDE SEQUENCE [LARGE SCALE GENOMIC DNA]</scope>
    <source>
        <strain evidence="6 7">NBRC 101262</strain>
    </source>
</reference>
<evidence type="ECO:0000256" key="1">
    <source>
        <dbReference type="ARBA" id="ARBA00004370"/>
    </source>
</evidence>
<dbReference type="Gene3D" id="2.40.160.50">
    <property type="entry name" value="membrane protein fhac: a member of the omp85/tpsb transporter family"/>
    <property type="match status" value="1"/>
</dbReference>
<dbReference type="PANTHER" id="PTHR12815">
    <property type="entry name" value="SORTING AND ASSEMBLY MACHINERY SAMM50 PROTEIN FAMILY MEMBER"/>
    <property type="match status" value="1"/>
</dbReference>
<dbReference type="InterPro" id="IPR039910">
    <property type="entry name" value="D15-like"/>
</dbReference>
<keyword evidence="2" id="KW-1134">Transmembrane beta strand</keyword>
<keyword evidence="7" id="KW-1185">Reference proteome</keyword>
<dbReference type="EMBL" id="AP025292">
    <property type="protein sequence ID" value="BDC99606.1"/>
    <property type="molecule type" value="Genomic_DNA"/>
</dbReference>
<comment type="subcellular location">
    <subcellularLocation>
        <location evidence="1">Membrane</location>
    </subcellularLocation>
</comment>